<sequence>IPPKKIIQPPQILMKYIIHTCRFLFANSKNMIFLYRIVSCGDMYRK</sequence>
<organism evidence="1">
    <name type="scientific">Lepeophtheirus salmonis</name>
    <name type="common">Salmon louse</name>
    <name type="synonym">Caligus salmonis</name>
    <dbReference type="NCBI Taxonomy" id="72036"/>
    <lineage>
        <taxon>Eukaryota</taxon>
        <taxon>Metazoa</taxon>
        <taxon>Ecdysozoa</taxon>
        <taxon>Arthropoda</taxon>
        <taxon>Crustacea</taxon>
        <taxon>Multicrustacea</taxon>
        <taxon>Hexanauplia</taxon>
        <taxon>Copepoda</taxon>
        <taxon>Siphonostomatoida</taxon>
        <taxon>Caligidae</taxon>
        <taxon>Lepeophtheirus</taxon>
    </lineage>
</organism>
<dbReference type="EMBL" id="HACA01013340">
    <property type="protein sequence ID" value="CDW30701.1"/>
    <property type="molecule type" value="Transcribed_RNA"/>
</dbReference>
<name>A0A0K2TZA0_LEPSM</name>
<feature type="non-terminal residue" evidence="1">
    <location>
        <position position="1"/>
    </location>
</feature>
<proteinExistence type="predicted"/>
<protein>
    <submittedName>
        <fullName evidence="1">Uncharacterized protein</fullName>
    </submittedName>
</protein>
<accession>A0A0K2TZA0</accession>
<reference evidence="1" key="1">
    <citation type="submission" date="2014-05" db="EMBL/GenBank/DDBJ databases">
        <authorList>
            <person name="Chronopoulou M."/>
        </authorList>
    </citation>
    <scope>NUCLEOTIDE SEQUENCE</scope>
    <source>
        <tissue evidence="1">Whole organism</tissue>
    </source>
</reference>
<dbReference type="AlphaFoldDB" id="A0A0K2TZA0"/>
<evidence type="ECO:0000313" key="1">
    <source>
        <dbReference type="EMBL" id="CDW30701.1"/>
    </source>
</evidence>